<dbReference type="Gene3D" id="2.30.110.10">
    <property type="entry name" value="Electron Transport, Fmn-binding Protein, Chain A"/>
    <property type="match status" value="1"/>
</dbReference>
<dbReference type="GO" id="GO:0016491">
    <property type="term" value="F:oxidoreductase activity"/>
    <property type="evidence" value="ECO:0007669"/>
    <property type="project" value="UniProtKB-KW"/>
</dbReference>
<keyword evidence="4" id="KW-1185">Reference proteome</keyword>
<feature type="domain" description="Pyridoxamine 5'-phosphate oxidase N-terminal" evidence="2">
    <location>
        <begin position="9"/>
        <end position="95"/>
    </location>
</feature>
<proteinExistence type="predicted"/>
<protein>
    <submittedName>
        <fullName evidence="3">PPOX class F420-dependent oxidoreductase</fullName>
        <ecNumber evidence="3">1.-.-.-</ecNumber>
    </submittedName>
</protein>
<dbReference type="PANTHER" id="PTHR35176:SF6">
    <property type="entry name" value="HEME OXYGENASE HI_0854-RELATED"/>
    <property type="match status" value="1"/>
</dbReference>
<dbReference type="SUPFAM" id="SSF50475">
    <property type="entry name" value="FMN-binding split barrel"/>
    <property type="match status" value="1"/>
</dbReference>
<name>A0ABT0K395_9ACTN</name>
<reference evidence="3 4" key="1">
    <citation type="submission" date="2022-04" db="EMBL/GenBank/DDBJ databases">
        <title>Genome diversity in the genus Frankia.</title>
        <authorList>
            <person name="Carlos-Shanley C."/>
            <person name="Hahn D."/>
        </authorList>
    </citation>
    <scope>NUCLEOTIDE SEQUENCE [LARGE SCALE GENOMIC DNA]</scope>
    <source>
        <strain evidence="3 4">Ag45/Mut15</strain>
    </source>
</reference>
<dbReference type="RefSeq" id="WP_248826339.1">
    <property type="nucleotide sequence ID" value="NZ_JALKFT010000029.1"/>
</dbReference>
<evidence type="ECO:0000259" key="2">
    <source>
        <dbReference type="Pfam" id="PF01243"/>
    </source>
</evidence>
<keyword evidence="1 3" id="KW-0560">Oxidoreductase</keyword>
<sequence length="137" mass="14907">MVFTADELEYLRSQPLGRLATLAPEGTLQNSPVSHTVDEATGVISIYGYHLGDTRKFRNVAANGQVAYVVDDIASLDPWSVRGVEIRGTAQALRDITAPAPHLSPEVIRIHPHRIISWNLGTDGAHSSRRTVTPTAQ</sequence>
<evidence type="ECO:0000256" key="1">
    <source>
        <dbReference type="ARBA" id="ARBA00023002"/>
    </source>
</evidence>
<dbReference type="InterPro" id="IPR011576">
    <property type="entry name" value="Pyridox_Oxase_N"/>
</dbReference>
<comment type="caution">
    <text evidence="3">The sequence shown here is derived from an EMBL/GenBank/DDBJ whole genome shotgun (WGS) entry which is preliminary data.</text>
</comment>
<dbReference type="EMBL" id="JALKFT010000029">
    <property type="protein sequence ID" value="MCK9878211.1"/>
    <property type="molecule type" value="Genomic_DNA"/>
</dbReference>
<gene>
    <name evidence="3" type="ORF">MXD59_20980</name>
</gene>
<dbReference type="InterPro" id="IPR052019">
    <property type="entry name" value="F420H2_bilvrd_red/Heme_oxyg"/>
</dbReference>
<accession>A0ABT0K395</accession>
<organism evidence="3 4">
    <name type="scientific">Frankia umida</name>
    <dbReference type="NCBI Taxonomy" id="573489"/>
    <lineage>
        <taxon>Bacteria</taxon>
        <taxon>Bacillati</taxon>
        <taxon>Actinomycetota</taxon>
        <taxon>Actinomycetes</taxon>
        <taxon>Frankiales</taxon>
        <taxon>Frankiaceae</taxon>
        <taxon>Frankia</taxon>
    </lineage>
</organism>
<dbReference type="EC" id="1.-.-.-" evidence="3"/>
<dbReference type="InterPro" id="IPR024031">
    <property type="entry name" value="MSMEG_5819/OxyR"/>
</dbReference>
<dbReference type="Pfam" id="PF01243">
    <property type="entry name" value="PNPOx_N"/>
    <property type="match status" value="1"/>
</dbReference>
<dbReference type="InterPro" id="IPR012349">
    <property type="entry name" value="Split_barrel_FMN-bd"/>
</dbReference>
<dbReference type="NCBIfam" id="TIGR04023">
    <property type="entry name" value="PPOX_MSMEG_5819"/>
    <property type="match status" value="1"/>
</dbReference>
<evidence type="ECO:0000313" key="3">
    <source>
        <dbReference type="EMBL" id="MCK9878211.1"/>
    </source>
</evidence>
<evidence type="ECO:0000313" key="4">
    <source>
        <dbReference type="Proteomes" id="UP001201873"/>
    </source>
</evidence>
<dbReference type="PANTHER" id="PTHR35176">
    <property type="entry name" value="HEME OXYGENASE HI_0854-RELATED"/>
    <property type="match status" value="1"/>
</dbReference>
<dbReference type="Proteomes" id="UP001201873">
    <property type="component" value="Unassembled WGS sequence"/>
</dbReference>